<organism evidence="1 2">
    <name type="scientific">Antarcticirhabdus aurantiaca</name>
    <dbReference type="NCBI Taxonomy" id="2606717"/>
    <lineage>
        <taxon>Bacteria</taxon>
        <taxon>Pseudomonadati</taxon>
        <taxon>Pseudomonadota</taxon>
        <taxon>Alphaproteobacteria</taxon>
        <taxon>Hyphomicrobiales</taxon>
        <taxon>Aurantimonadaceae</taxon>
        <taxon>Antarcticirhabdus</taxon>
    </lineage>
</organism>
<reference evidence="1" key="1">
    <citation type="submission" date="2022-11" db="EMBL/GenBank/DDBJ databases">
        <title>beta-Carotene-producing bacterium, Jeongeuplla avenae sp. nov., alleviates the salt stress of Arabidopsis seedlings.</title>
        <authorList>
            <person name="Jiang L."/>
            <person name="Lee J."/>
        </authorList>
    </citation>
    <scope>NUCLEOTIDE SEQUENCE</scope>
    <source>
        <strain evidence="1">DY_R2A_6</strain>
    </source>
</reference>
<evidence type="ECO:0000313" key="2">
    <source>
        <dbReference type="Proteomes" id="UP001163223"/>
    </source>
</evidence>
<dbReference type="EMBL" id="CP113520">
    <property type="protein sequence ID" value="WAJ26413.1"/>
    <property type="molecule type" value="Genomic_DNA"/>
</dbReference>
<protein>
    <submittedName>
        <fullName evidence="1">Uncharacterized protein</fullName>
    </submittedName>
</protein>
<proteinExistence type="predicted"/>
<sequence length="121" mass="13769">MRAEARTSETPAALRRPSVVAKASPERRKLSFDLDRAAVLRAAWRRYRFAYGNEDGFFPDLFAAVLEREWAVLRFQREHGAEQARRDGEAAARQAREPRRFMGAPVPPALARASRNTISRS</sequence>
<dbReference type="Proteomes" id="UP001163223">
    <property type="component" value="Chromosome"/>
</dbReference>
<evidence type="ECO:0000313" key="1">
    <source>
        <dbReference type="EMBL" id="WAJ26413.1"/>
    </source>
</evidence>
<gene>
    <name evidence="1" type="ORF">OXU80_16095</name>
</gene>
<accession>A0ACD4NHT7</accession>
<keyword evidence="2" id="KW-1185">Reference proteome</keyword>
<name>A0ACD4NHT7_9HYPH</name>